<sequence length="1045" mass="115208">MVNMDAFPSVNDLVNGSKSNVGITDNWDMVVSYSLTSLNQVLQRLWTHSITSTDVHVRTTSLNEDDEEYHTNWWLRLGAPTLQFTNDGKASLCMPINGKRQNEGKDSKGNERPVKEIVADTYGLYAVIPLEFVSARTGSGDKAYEFKGGSGKAVRFDDHPDSELHVVLNFQTTTAQGAVYTVDLLPNYQPPAGQPKPPITDDLSVGLRDKLAAWIANPDNISCIQYALAVVNKKPVKNATFLTPETLSFSVYSSPNDKSIACLSIYMQTQGSGFGPGNLNRSFKLPASSNTNTFPIPSGHTASIIIRHDLFAQKFLRDSMAALQKDGRSVFTSVTVKSSTEGFDLAAAVNGRAAADLGNQQWWGGGFKVTEVDWSWVHELGLKVRDSKSSWSYEFSPELKWEEVHSTHDPDQPGRGGGGLYVAYGKTTYYMKLDRSGLNLFEDASDVGLVAKVNVQGDYWSREAKAHEYDFLERLTGAKNYIPKSIDEGLKNIELPSFSGTLALEYFTTTNIFAPGKHMLTVSGASSVYTPYDVIILGDVLDTPALTVSAPTSDKAWVEIAEAANDNKKNMSDLINDLSLGRPIMRQLVAAVLSEDDEEGQVVDQVLKKAGYEITTEDALKALEAENPGPNFDIRLVAGLYSFDEPVDLHGNDKRMVVDGGNGSIFIGKTRVNSRTDSEGNVTWTDGDHTYSITFTSPYKDNGAPAPKTFRGTRKHRTTGNENAVSGKQFIPNPNDSIWTNHPVTMAIITIISILGFGMGVFGTVIAIRDQRRKAVVAAVDSAVEAASHMSKLDAESQTIPIDVIDKVFSEFHGDIEASMREKAVKRDGAIHEDDPADGDPKAAADAAKETLRLRLLETTRTQFLTKLQSQIVRILGPEPAEAAMKAQIEKLLSKTDVLDRFTEFSPYVLDIVETAKAHFDAATARRQESKKVAAETIARAAVEAAKTAVEDEKKELKKRVEELRKDNQNITQEEIKADKTYQALEKKIANLEKAKTEALEDFLEKNKEREEAKEKKDKKEKDIEEREKRAKESAEKAFEKAKPK</sequence>
<protein>
    <submittedName>
        <fullName evidence="3">Uncharacterized protein</fullName>
    </submittedName>
</protein>
<feature type="region of interest" description="Disordered" evidence="1">
    <location>
        <begin position="1002"/>
        <end position="1045"/>
    </location>
</feature>
<keyword evidence="2" id="KW-1133">Transmembrane helix</keyword>
<dbReference type="EMBL" id="MU865554">
    <property type="protein sequence ID" value="KAK4221376.1"/>
    <property type="molecule type" value="Genomic_DNA"/>
</dbReference>
<reference evidence="3" key="2">
    <citation type="submission" date="2023-05" db="EMBL/GenBank/DDBJ databases">
        <authorList>
            <consortium name="Lawrence Berkeley National Laboratory"/>
            <person name="Steindorff A."/>
            <person name="Hensen N."/>
            <person name="Bonometti L."/>
            <person name="Westerberg I."/>
            <person name="Brannstrom I.O."/>
            <person name="Guillou S."/>
            <person name="Cros-Aarteil S."/>
            <person name="Calhoun S."/>
            <person name="Haridas S."/>
            <person name="Kuo A."/>
            <person name="Mondo S."/>
            <person name="Pangilinan J."/>
            <person name="Riley R."/>
            <person name="Labutti K."/>
            <person name="Andreopoulos B."/>
            <person name="Lipzen A."/>
            <person name="Chen C."/>
            <person name="Yanf M."/>
            <person name="Daum C."/>
            <person name="Ng V."/>
            <person name="Clum A."/>
            <person name="Ohm R."/>
            <person name="Martin F."/>
            <person name="Silar P."/>
            <person name="Natvig D."/>
            <person name="Lalanne C."/>
            <person name="Gautier V."/>
            <person name="Ament-Velasquez S.L."/>
            <person name="Kruys A."/>
            <person name="Hutchinson M.I."/>
            <person name="Powell A.J."/>
            <person name="Barry K."/>
            <person name="Miller A.N."/>
            <person name="Grigoriev I.V."/>
            <person name="Debuchy R."/>
            <person name="Gladieux P."/>
            <person name="Thoren M.H."/>
            <person name="Johannesson H."/>
        </authorList>
    </citation>
    <scope>NUCLEOTIDE SEQUENCE</scope>
    <source>
        <strain evidence="3">CBS 990.96</strain>
    </source>
</reference>
<name>A0AAN7BD43_9PEZI</name>
<proteinExistence type="predicted"/>
<feature type="transmembrane region" description="Helical" evidence="2">
    <location>
        <begin position="744"/>
        <end position="768"/>
    </location>
</feature>
<gene>
    <name evidence="3" type="ORF">QBC38DRAFT_429224</name>
</gene>
<evidence type="ECO:0000313" key="3">
    <source>
        <dbReference type="EMBL" id="KAK4221376.1"/>
    </source>
</evidence>
<dbReference type="AlphaFoldDB" id="A0AAN7BD43"/>
<dbReference type="Proteomes" id="UP001301958">
    <property type="component" value="Unassembled WGS sequence"/>
</dbReference>
<evidence type="ECO:0000256" key="1">
    <source>
        <dbReference type="SAM" id="MobiDB-lite"/>
    </source>
</evidence>
<organism evidence="3 4">
    <name type="scientific">Podospora fimiseda</name>
    <dbReference type="NCBI Taxonomy" id="252190"/>
    <lineage>
        <taxon>Eukaryota</taxon>
        <taxon>Fungi</taxon>
        <taxon>Dikarya</taxon>
        <taxon>Ascomycota</taxon>
        <taxon>Pezizomycotina</taxon>
        <taxon>Sordariomycetes</taxon>
        <taxon>Sordariomycetidae</taxon>
        <taxon>Sordariales</taxon>
        <taxon>Podosporaceae</taxon>
        <taxon>Podospora</taxon>
    </lineage>
</organism>
<keyword evidence="2" id="KW-0472">Membrane</keyword>
<accession>A0AAN7BD43</accession>
<keyword evidence="4" id="KW-1185">Reference proteome</keyword>
<reference evidence="3" key="1">
    <citation type="journal article" date="2023" name="Mol. Phylogenet. Evol.">
        <title>Genome-scale phylogeny and comparative genomics of the fungal order Sordariales.</title>
        <authorList>
            <person name="Hensen N."/>
            <person name="Bonometti L."/>
            <person name="Westerberg I."/>
            <person name="Brannstrom I.O."/>
            <person name="Guillou S."/>
            <person name="Cros-Aarteil S."/>
            <person name="Calhoun S."/>
            <person name="Haridas S."/>
            <person name="Kuo A."/>
            <person name="Mondo S."/>
            <person name="Pangilinan J."/>
            <person name="Riley R."/>
            <person name="LaButti K."/>
            <person name="Andreopoulos B."/>
            <person name="Lipzen A."/>
            <person name="Chen C."/>
            <person name="Yan M."/>
            <person name="Daum C."/>
            <person name="Ng V."/>
            <person name="Clum A."/>
            <person name="Steindorff A."/>
            <person name="Ohm R.A."/>
            <person name="Martin F."/>
            <person name="Silar P."/>
            <person name="Natvig D.O."/>
            <person name="Lalanne C."/>
            <person name="Gautier V."/>
            <person name="Ament-Velasquez S.L."/>
            <person name="Kruys A."/>
            <person name="Hutchinson M.I."/>
            <person name="Powell A.J."/>
            <person name="Barry K."/>
            <person name="Miller A.N."/>
            <person name="Grigoriev I.V."/>
            <person name="Debuchy R."/>
            <person name="Gladieux P."/>
            <person name="Hiltunen Thoren M."/>
            <person name="Johannesson H."/>
        </authorList>
    </citation>
    <scope>NUCLEOTIDE SEQUENCE</scope>
    <source>
        <strain evidence="3">CBS 990.96</strain>
    </source>
</reference>
<evidence type="ECO:0000256" key="2">
    <source>
        <dbReference type="SAM" id="Phobius"/>
    </source>
</evidence>
<keyword evidence="2" id="KW-0812">Transmembrane</keyword>
<comment type="caution">
    <text evidence="3">The sequence shown here is derived from an EMBL/GenBank/DDBJ whole genome shotgun (WGS) entry which is preliminary data.</text>
</comment>
<evidence type="ECO:0000313" key="4">
    <source>
        <dbReference type="Proteomes" id="UP001301958"/>
    </source>
</evidence>